<dbReference type="SUPFAM" id="SSF53807">
    <property type="entry name" value="Helical backbone' metal receptor"/>
    <property type="match status" value="1"/>
</dbReference>
<dbReference type="PANTHER" id="PTHR30532:SF24">
    <property type="entry name" value="FERRIC ENTEROBACTIN-BINDING PERIPLASMIC PROTEIN FEPB"/>
    <property type="match status" value="1"/>
</dbReference>
<feature type="chain" id="PRO_5038545955" evidence="5">
    <location>
        <begin position="23"/>
        <end position="340"/>
    </location>
</feature>
<dbReference type="CDD" id="cd01146">
    <property type="entry name" value="FhuD"/>
    <property type="match status" value="1"/>
</dbReference>
<dbReference type="GO" id="GO:1901678">
    <property type="term" value="P:iron coordination entity transport"/>
    <property type="evidence" value="ECO:0007669"/>
    <property type="project" value="UniProtKB-ARBA"/>
</dbReference>
<evidence type="ECO:0000256" key="2">
    <source>
        <dbReference type="ARBA" id="ARBA00008814"/>
    </source>
</evidence>
<dbReference type="PROSITE" id="PS51257">
    <property type="entry name" value="PROKAR_LIPOPROTEIN"/>
    <property type="match status" value="1"/>
</dbReference>
<dbReference type="GO" id="GO:0030288">
    <property type="term" value="C:outer membrane-bounded periplasmic space"/>
    <property type="evidence" value="ECO:0007669"/>
    <property type="project" value="TreeGrafter"/>
</dbReference>
<accession>A0A448KAN0</accession>
<name>A0A448KAN0_9ACTO</name>
<dbReference type="Gene3D" id="3.40.50.1980">
    <property type="entry name" value="Nitrogenase molybdenum iron protein domain"/>
    <property type="match status" value="2"/>
</dbReference>
<dbReference type="RefSeq" id="WP_026426300.1">
    <property type="nucleotide sequence ID" value="NZ_LR134363.1"/>
</dbReference>
<dbReference type="InterPro" id="IPR051313">
    <property type="entry name" value="Bact_iron-sidero_bind"/>
</dbReference>
<comment type="similarity">
    <text evidence="2">Belongs to the bacterial solute-binding protein 8 family.</text>
</comment>
<dbReference type="EMBL" id="LR134363">
    <property type="protein sequence ID" value="VEG73980.1"/>
    <property type="molecule type" value="Genomic_DNA"/>
</dbReference>
<organism evidence="7 8">
    <name type="scientific">Actinomyces slackii</name>
    <dbReference type="NCBI Taxonomy" id="52774"/>
    <lineage>
        <taxon>Bacteria</taxon>
        <taxon>Bacillati</taxon>
        <taxon>Actinomycetota</taxon>
        <taxon>Actinomycetes</taxon>
        <taxon>Actinomycetales</taxon>
        <taxon>Actinomycetaceae</taxon>
        <taxon>Actinomyces</taxon>
    </lineage>
</organism>
<dbReference type="Proteomes" id="UP000276899">
    <property type="component" value="Chromosome"/>
</dbReference>
<evidence type="ECO:0000256" key="3">
    <source>
        <dbReference type="ARBA" id="ARBA00022448"/>
    </source>
</evidence>
<dbReference type="Pfam" id="PF01497">
    <property type="entry name" value="Peripla_BP_2"/>
    <property type="match status" value="1"/>
</dbReference>
<dbReference type="PANTHER" id="PTHR30532">
    <property type="entry name" value="IRON III DICITRATE-BINDING PERIPLASMIC PROTEIN"/>
    <property type="match status" value="1"/>
</dbReference>
<dbReference type="PROSITE" id="PS50983">
    <property type="entry name" value="FE_B12_PBP"/>
    <property type="match status" value="1"/>
</dbReference>
<evidence type="ECO:0000256" key="1">
    <source>
        <dbReference type="ARBA" id="ARBA00004196"/>
    </source>
</evidence>
<gene>
    <name evidence="7" type="primary">yhfQ</name>
    <name evidence="7" type="ORF">NCTC11923_00597</name>
</gene>
<feature type="signal peptide" evidence="5">
    <location>
        <begin position="1"/>
        <end position="22"/>
    </location>
</feature>
<proteinExistence type="inferred from homology"/>
<feature type="domain" description="Fe/B12 periplasmic-binding" evidence="6">
    <location>
        <begin position="55"/>
        <end position="336"/>
    </location>
</feature>
<evidence type="ECO:0000259" key="6">
    <source>
        <dbReference type="PROSITE" id="PS50983"/>
    </source>
</evidence>
<dbReference type="KEGG" id="asla:NCTC11923_00597"/>
<keyword evidence="4 5" id="KW-0732">Signal</keyword>
<dbReference type="PROSITE" id="PS51318">
    <property type="entry name" value="TAT"/>
    <property type="match status" value="1"/>
</dbReference>
<evidence type="ECO:0000256" key="5">
    <source>
        <dbReference type="SAM" id="SignalP"/>
    </source>
</evidence>
<protein>
    <submittedName>
        <fullName evidence="7">ABC transporter substrate-binding lipoprotein yhfQ</fullName>
    </submittedName>
</protein>
<dbReference type="STRING" id="1278298.GCA_000428685_00120"/>
<sequence>MSISRKSFLTGAAALPAAALLAACGNPSGSAGGSGATTPVKHALGTAEVPESPTRIAAVNWLNHDVLLALGIMPVGFAKQTWGVEDDSGMLIWVKEKVDALVADGADRPTLFDETSGIDFEGVSSTKPEVIIATYSGLEQADYDKLAKIAPTVAYPSIPWGTPWRESITITATAIGKKAEGDALVTDMEKLVADTVAAHPQIKGKRSAFFYVDEQSGSIGFYTPVDPRTAFLADLGLPLPESIKAIAAKDSTTFAHEVSKENADQLSDLDLVVMYGKDEDLAGYQSNPLLSAIPAFKNGAVAFVGNGDSLSASANPSPLATPWGIEKYTALIAAAADKAA</sequence>
<comment type="subcellular location">
    <subcellularLocation>
        <location evidence="1">Cell envelope</location>
    </subcellularLocation>
</comment>
<keyword evidence="7" id="KW-0449">Lipoprotein</keyword>
<evidence type="ECO:0000313" key="8">
    <source>
        <dbReference type="Proteomes" id="UP000276899"/>
    </source>
</evidence>
<dbReference type="AlphaFoldDB" id="A0A448KAN0"/>
<keyword evidence="8" id="KW-1185">Reference proteome</keyword>
<reference evidence="7 8" key="1">
    <citation type="submission" date="2018-12" db="EMBL/GenBank/DDBJ databases">
        <authorList>
            <consortium name="Pathogen Informatics"/>
        </authorList>
    </citation>
    <scope>NUCLEOTIDE SEQUENCE [LARGE SCALE GENOMIC DNA]</scope>
    <source>
        <strain evidence="7 8">NCTC11923</strain>
    </source>
</reference>
<dbReference type="InterPro" id="IPR002491">
    <property type="entry name" value="ABC_transptr_periplasmic_BD"/>
</dbReference>
<dbReference type="InterPro" id="IPR006311">
    <property type="entry name" value="TAT_signal"/>
</dbReference>
<evidence type="ECO:0000256" key="4">
    <source>
        <dbReference type="ARBA" id="ARBA00022729"/>
    </source>
</evidence>
<evidence type="ECO:0000313" key="7">
    <source>
        <dbReference type="EMBL" id="VEG73980.1"/>
    </source>
</evidence>
<keyword evidence="3" id="KW-0813">Transport</keyword>